<organism evidence="1 2">
    <name type="scientific">Pristionchus pacificus</name>
    <name type="common">Parasitic nematode worm</name>
    <dbReference type="NCBI Taxonomy" id="54126"/>
    <lineage>
        <taxon>Eukaryota</taxon>
        <taxon>Metazoa</taxon>
        <taxon>Ecdysozoa</taxon>
        <taxon>Nematoda</taxon>
        <taxon>Chromadorea</taxon>
        <taxon>Rhabditida</taxon>
        <taxon>Rhabditina</taxon>
        <taxon>Diplogasteromorpha</taxon>
        <taxon>Diplogasteroidea</taxon>
        <taxon>Neodiplogasteridae</taxon>
        <taxon>Pristionchus</taxon>
    </lineage>
</organism>
<name>A0A2A6CIN8_PRIPA</name>
<evidence type="ECO:0000313" key="1">
    <source>
        <dbReference type="EnsemblMetazoa" id="PPA38071.1"/>
    </source>
</evidence>
<sequence>VFSEILYEYDKQTGADKRRLRKNRANSDCFGTAQKCQFSETLLNGVLEGADDDVIATILPLVYFLPRIDRSLSHEGGERAWGIERAQRLGRGHGGETRCRDIPRKLIFDVTSSGANGCTTSKMNVTIVISTLKNPI</sequence>
<reference evidence="2" key="1">
    <citation type="journal article" date="2008" name="Nat. Genet.">
        <title>The Pristionchus pacificus genome provides a unique perspective on nematode lifestyle and parasitism.</title>
        <authorList>
            <person name="Dieterich C."/>
            <person name="Clifton S.W."/>
            <person name="Schuster L.N."/>
            <person name="Chinwalla A."/>
            <person name="Delehaunty K."/>
            <person name="Dinkelacker I."/>
            <person name="Fulton L."/>
            <person name="Fulton R."/>
            <person name="Godfrey J."/>
            <person name="Minx P."/>
            <person name="Mitreva M."/>
            <person name="Roeseler W."/>
            <person name="Tian H."/>
            <person name="Witte H."/>
            <person name="Yang S.P."/>
            <person name="Wilson R.K."/>
            <person name="Sommer R.J."/>
        </authorList>
    </citation>
    <scope>NUCLEOTIDE SEQUENCE [LARGE SCALE GENOMIC DNA]</scope>
    <source>
        <strain evidence="2">PS312</strain>
    </source>
</reference>
<accession>A0A2A6CIN8</accession>
<proteinExistence type="predicted"/>
<keyword evidence="2" id="KW-1185">Reference proteome</keyword>
<reference evidence="1" key="2">
    <citation type="submission" date="2022-06" db="UniProtKB">
        <authorList>
            <consortium name="EnsemblMetazoa"/>
        </authorList>
    </citation>
    <scope>IDENTIFICATION</scope>
    <source>
        <strain evidence="1">PS312</strain>
    </source>
</reference>
<accession>A0A8R1UQC8</accession>
<protein>
    <submittedName>
        <fullName evidence="1">Uncharacterized protein</fullName>
    </submittedName>
</protein>
<dbReference type="EnsemblMetazoa" id="PPA38071.1">
    <property type="protein sequence ID" value="PPA38071.1"/>
    <property type="gene ID" value="WBGene00276440"/>
</dbReference>
<gene>
    <name evidence="1" type="primary">WBGene00276440</name>
</gene>
<evidence type="ECO:0000313" key="2">
    <source>
        <dbReference type="Proteomes" id="UP000005239"/>
    </source>
</evidence>
<dbReference type="AlphaFoldDB" id="A0A2A6CIN8"/>
<dbReference type="Proteomes" id="UP000005239">
    <property type="component" value="Unassembled WGS sequence"/>
</dbReference>